<gene>
    <name evidence="2" type="ORF">BXY41_104435</name>
</gene>
<dbReference type="EMBL" id="PTJA01000004">
    <property type="protein sequence ID" value="PPK81632.1"/>
    <property type="molecule type" value="Genomic_DNA"/>
</dbReference>
<dbReference type="OrthoDB" id="337711at2"/>
<name>A0A2S6HV60_9FIRM</name>
<comment type="caution">
    <text evidence="2">The sequence shown here is derived from an EMBL/GenBank/DDBJ whole genome shotgun (WGS) entry which is preliminary data.</text>
</comment>
<evidence type="ECO:0000313" key="3">
    <source>
        <dbReference type="Proteomes" id="UP000237749"/>
    </source>
</evidence>
<feature type="domain" description="Phage tail fibre protein N-terminal" evidence="1">
    <location>
        <begin position="6"/>
        <end position="110"/>
    </location>
</feature>
<evidence type="ECO:0000313" key="2">
    <source>
        <dbReference type="EMBL" id="PPK81632.1"/>
    </source>
</evidence>
<sequence>MADITNGVITLTGRKKFCKAHAGDMTLPIITHMAWGDGGVEDNGKPKTASGNEIGLYNELMKKEIETHVYTDETETICRYTATLNKGELTGSEISEMGLFDAEGDLIAYRTFMRKGKDADIPQIYDMDEIF</sequence>
<dbReference type="Proteomes" id="UP000237749">
    <property type="component" value="Unassembled WGS sequence"/>
</dbReference>
<dbReference type="Pfam" id="PF12571">
    <property type="entry name" value="Phage_tail_fib"/>
    <property type="match status" value="1"/>
</dbReference>
<organism evidence="2 3">
    <name type="scientific">Lacrimispora xylanisolvens</name>
    <dbReference type="NCBI Taxonomy" id="384636"/>
    <lineage>
        <taxon>Bacteria</taxon>
        <taxon>Bacillati</taxon>
        <taxon>Bacillota</taxon>
        <taxon>Clostridia</taxon>
        <taxon>Lachnospirales</taxon>
        <taxon>Lachnospiraceae</taxon>
        <taxon>Lacrimispora</taxon>
    </lineage>
</organism>
<dbReference type="InterPro" id="IPR022225">
    <property type="entry name" value="Phage_tail_fibre_N"/>
</dbReference>
<reference evidence="2 3" key="1">
    <citation type="submission" date="2018-02" db="EMBL/GenBank/DDBJ databases">
        <title>Genomic Encyclopedia of Archaeal and Bacterial Type Strains, Phase II (KMG-II): from individual species to whole genera.</title>
        <authorList>
            <person name="Goeker M."/>
        </authorList>
    </citation>
    <scope>NUCLEOTIDE SEQUENCE [LARGE SCALE GENOMIC DNA]</scope>
    <source>
        <strain evidence="2 3">DSM 3808</strain>
    </source>
</reference>
<dbReference type="RefSeq" id="WP_104436712.1">
    <property type="nucleotide sequence ID" value="NZ_PTJA01000004.1"/>
</dbReference>
<dbReference type="AlphaFoldDB" id="A0A2S6HV60"/>
<proteinExistence type="predicted"/>
<evidence type="ECO:0000259" key="1">
    <source>
        <dbReference type="Pfam" id="PF12571"/>
    </source>
</evidence>
<accession>A0A2S6HV60</accession>
<keyword evidence="3" id="KW-1185">Reference proteome</keyword>
<protein>
    <submittedName>
        <fullName evidence="2">Tail-collar fiber protein</fullName>
    </submittedName>
</protein>